<dbReference type="AlphaFoldDB" id="A0A1V6TC22"/>
<sequence length="526" mass="59360">MSLPSVISQAVLSIAQPTSEDPILECDYDIADILNSPDEALFIADSNLRVFPFKNVHVCWRRLYTDASIAKTCLAIVRECKLSRVALQKDSGSLDAEKLAGELKELNSPLRISPDAPWLSEIVHTLDKALIMTGAPLREKLIETLLSALQDSTEGKIEYSNEFDRSEKPPTKRRKLSSSMFPSQSLPIPRLEHPIPRVSAPSFDSIEQHIQNVRTPLVINDTVDHWPALSTRPWTSRDYWWKRTFDGRRLVPVETGRSYTDDDWGQKIMEFRQFADRFLWRGELGISSSAESDDAEMGYMAQHDLLAQIPALRSDIGVPDYCYIDPPEPEPGTPVYESKRCEREAAQGASPAAAKPNEKEDVAADDSSESSSIMEFPQDPMINTWIGPSWTISPLHHDPYHNILVQVVGTKYIRLYSPHTPASQIHPRGKEWVPSDEKVKHATSANQPDSSKGKYIDMSNTSKVDVAAIELSPAEADQWEEEWPGFMDAEYVETVLHEGESLYIPVGWWHYVRGLRAGVSVSFWWE</sequence>
<dbReference type="PANTHER" id="PTHR12461:SF101">
    <property type="entry name" value="TRNA WYBUTOSINE-SYNTHESIZING PROTEIN 4"/>
    <property type="match status" value="1"/>
</dbReference>
<dbReference type="PANTHER" id="PTHR12461">
    <property type="entry name" value="HYPOXIA-INDUCIBLE FACTOR 1 ALPHA INHIBITOR-RELATED"/>
    <property type="match status" value="1"/>
</dbReference>
<feature type="compositionally biased region" description="Basic and acidic residues" evidence="1">
    <location>
        <begin position="159"/>
        <end position="170"/>
    </location>
</feature>
<dbReference type="InterPro" id="IPR003347">
    <property type="entry name" value="JmjC_dom"/>
</dbReference>
<feature type="domain" description="JmjC" evidence="2">
    <location>
        <begin position="351"/>
        <end position="526"/>
    </location>
</feature>
<feature type="region of interest" description="Disordered" evidence="1">
    <location>
        <begin position="341"/>
        <end position="373"/>
    </location>
</feature>
<accession>A0A1V6TC22</accession>
<name>A0A1V6TC22_9EURO</name>
<dbReference type="InterPro" id="IPR041667">
    <property type="entry name" value="Cupin_8"/>
</dbReference>
<evidence type="ECO:0000256" key="1">
    <source>
        <dbReference type="SAM" id="MobiDB-lite"/>
    </source>
</evidence>
<dbReference type="Gene3D" id="2.60.120.650">
    <property type="entry name" value="Cupin"/>
    <property type="match status" value="1"/>
</dbReference>
<evidence type="ECO:0000313" key="4">
    <source>
        <dbReference type="Proteomes" id="UP000191285"/>
    </source>
</evidence>
<organism evidence="3 4">
    <name type="scientific">Penicillium steckii</name>
    <dbReference type="NCBI Taxonomy" id="303698"/>
    <lineage>
        <taxon>Eukaryota</taxon>
        <taxon>Fungi</taxon>
        <taxon>Dikarya</taxon>
        <taxon>Ascomycota</taxon>
        <taxon>Pezizomycotina</taxon>
        <taxon>Eurotiomycetes</taxon>
        <taxon>Eurotiomycetidae</taxon>
        <taxon>Eurotiales</taxon>
        <taxon>Aspergillaceae</taxon>
        <taxon>Penicillium</taxon>
    </lineage>
</organism>
<reference evidence="4" key="1">
    <citation type="journal article" date="2017" name="Nat. Microbiol.">
        <title>Global analysis of biosynthetic gene clusters reveals vast potential of secondary metabolite production in Penicillium species.</title>
        <authorList>
            <person name="Nielsen J.C."/>
            <person name="Grijseels S."/>
            <person name="Prigent S."/>
            <person name="Ji B."/>
            <person name="Dainat J."/>
            <person name="Nielsen K.F."/>
            <person name="Frisvad J.C."/>
            <person name="Workman M."/>
            <person name="Nielsen J."/>
        </authorList>
    </citation>
    <scope>NUCLEOTIDE SEQUENCE [LARGE SCALE GENOMIC DNA]</scope>
    <source>
        <strain evidence="4">IBT 24891</strain>
    </source>
</reference>
<dbReference type="Pfam" id="PF13621">
    <property type="entry name" value="Cupin_8"/>
    <property type="match status" value="1"/>
</dbReference>
<dbReference type="EMBL" id="MLKD01000008">
    <property type="protein sequence ID" value="OQE23877.1"/>
    <property type="molecule type" value="Genomic_DNA"/>
</dbReference>
<dbReference type="PROSITE" id="PS51184">
    <property type="entry name" value="JMJC"/>
    <property type="match status" value="1"/>
</dbReference>
<proteinExistence type="predicted"/>
<dbReference type="STRING" id="303698.A0A1V6TC22"/>
<feature type="region of interest" description="Disordered" evidence="1">
    <location>
        <begin position="159"/>
        <end position="182"/>
    </location>
</feature>
<protein>
    <recommendedName>
        <fullName evidence="2">JmjC domain-containing protein</fullName>
    </recommendedName>
</protein>
<comment type="caution">
    <text evidence="3">The sequence shown here is derived from an EMBL/GenBank/DDBJ whole genome shotgun (WGS) entry which is preliminary data.</text>
</comment>
<keyword evidence="4" id="KW-1185">Reference proteome</keyword>
<dbReference type="Proteomes" id="UP000191285">
    <property type="component" value="Unassembled WGS sequence"/>
</dbReference>
<evidence type="ECO:0000259" key="2">
    <source>
        <dbReference type="PROSITE" id="PS51184"/>
    </source>
</evidence>
<dbReference type="OrthoDB" id="47172at2759"/>
<dbReference type="SUPFAM" id="SSF51197">
    <property type="entry name" value="Clavaminate synthase-like"/>
    <property type="match status" value="1"/>
</dbReference>
<gene>
    <name evidence="3" type="ORF">PENSTE_c008G07132</name>
</gene>
<evidence type="ECO:0000313" key="3">
    <source>
        <dbReference type="EMBL" id="OQE23877.1"/>
    </source>
</evidence>